<evidence type="ECO:0000313" key="3">
    <source>
        <dbReference type="EMBL" id="KRZ25085.1"/>
    </source>
</evidence>
<evidence type="ECO:0000256" key="1">
    <source>
        <dbReference type="SAM" id="MobiDB-lite"/>
    </source>
</evidence>
<evidence type="ECO:0000313" key="6">
    <source>
        <dbReference type="Proteomes" id="UP000054805"/>
    </source>
</evidence>
<dbReference type="EMBL" id="JYDR01000119">
    <property type="protein sequence ID" value="KRY68154.1"/>
    <property type="molecule type" value="Genomic_DNA"/>
</dbReference>
<protein>
    <submittedName>
        <fullName evidence="3">Uncharacterized protein</fullName>
    </submittedName>
</protein>
<keyword evidence="6" id="KW-1185">Reference proteome</keyword>
<reference evidence="5 6" key="1">
    <citation type="submission" date="2015-01" db="EMBL/GenBank/DDBJ databases">
        <title>Evolution of Trichinella species and genotypes.</title>
        <authorList>
            <person name="Korhonen P.K."/>
            <person name="Edoardo P."/>
            <person name="Giuseppe L.R."/>
            <person name="Gasser R.B."/>
        </authorList>
    </citation>
    <scope>NUCLEOTIDE SEQUENCE [LARGE SCALE GENOMIC DNA]</scope>
    <source>
        <strain evidence="2">ISS13</strain>
        <strain evidence="4">ISS176</strain>
        <strain evidence="3">ISS588</strain>
    </source>
</reference>
<dbReference type="Proteomes" id="UP000054805">
    <property type="component" value="Unassembled WGS sequence"/>
</dbReference>
<dbReference type="Proteomes" id="UP000054826">
    <property type="component" value="Unassembled WGS sequence"/>
</dbReference>
<proteinExistence type="predicted"/>
<comment type="caution">
    <text evidence="3">The sequence shown here is derived from an EMBL/GenBank/DDBJ whole genome shotgun (WGS) entry which is preliminary data.</text>
</comment>
<dbReference type="EMBL" id="JYDS01000108">
    <property type="protein sequence ID" value="KRZ25085.1"/>
    <property type="molecule type" value="Genomic_DNA"/>
</dbReference>
<feature type="region of interest" description="Disordered" evidence="1">
    <location>
        <begin position="14"/>
        <end position="34"/>
    </location>
</feature>
<dbReference type="AlphaFoldDB" id="A0A0V1IR08"/>
<name>A0A0V1IR08_TRIPS</name>
<sequence length="65" mass="7420">MERVEMEEIELSKIQNQNHNCNGKPKEQASNGTELSQWTAPLAAYILSRCSIDRIANSFHSQIMK</sequence>
<dbReference type="Proteomes" id="UP000054632">
    <property type="component" value="Unassembled WGS sequence"/>
</dbReference>
<evidence type="ECO:0000313" key="2">
    <source>
        <dbReference type="EMBL" id="KRY68154.1"/>
    </source>
</evidence>
<organism evidence="3 6">
    <name type="scientific">Trichinella pseudospiralis</name>
    <name type="common">Parasitic roundworm</name>
    <dbReference type="NCBI Taxonomy" id="6337"/>
    <lineage>
        <taxon>Eukaryota</taxon>
        <taxon>Metazoa</taxon>
        <taxon>Ecdysozoa</taxon>
        <taxon>Nematoda</taxon>
        <taxon>Enoplea</taxon>
        <taxon>Dorylaimia</taxon>
        <taxon>Trichinellida</taxon>
        <taxon>Trichinellidae</taxon>
        <taxon>Trichinella</taxon>
    </lineage>
</organism>
<gene>
    <name evidence="2" type="ORF">T4A_9612</name>
    <name evidence="3" type="ORF">T4B_1642</name>
    <name evidence="4" type="ORF">T4C_11954</name>
</gene>
<dbReference type="EMBL" id="JYDV01000081">
    <property type="protein sequence ID" value="KRZ35964.1"/>
    <property type="molecule type" value="Genomic_DNA"/>
</dbReference>
<evidence type="ECO:0000313" key="5">
    <source>
        <dbReference type="Proteomes" id="UP000054632"/>
    </source>
</evidence>
<accession>A0A0V1IR08</accession>
<evidence type="ECO:0000313" key="4">
    <source>
        <dbReference type="EMBL" id="KRZ35964.1"/>
    </source>
</evidence>